<dbReference type="InterPro" id="IPR003593">
    <property type="entry name" value="AAA+_ATPase"/>
</dbReference>
<dbReference type="CDD" id="cd18578">
    <property type="entry name" value="ABC_6TM_Pgp_ABCB1_D2_like"/>
    <property type="match status" value="1"/>
</dbReference>
<evidence type="ECO:0000256" key="1">
    <source>
        <dbReference type="ARBA" id="ARBA00004141"/>
    </source>
</evidence>
<dbReference type="AlphaFoldDB" id="A0A3P8FN86"/>
<gene>
    <name evidence="16" type="ORF">ECPE_LOCUS3972</name>
</gene>
<dbReference type="Pfam" id="PF00664">
    <property type="entry name" value="ABC_membrane"/>
    <property type="match status" value="3"/>
</dbReference>
<feature type="compositionally biased region" description="Acidic residues" evidence="12">
    <location>
        <begin position="581"/>
        <end position="590"/>
    </location>
</feature>
<dbReference type="Pfam" id="PF00005">
    <property type="entry name" value="ABC_tran"/>
    <property type="match status" value="2"/>
</dbReference>
<dbReference type="InterPro" id="IPR017871">
    <property type="entry name" value="ABC_transporter-like_CS"/>
</dbReference>
<dbReference type="PROSITE" id="PS50893">
    <property type="entry name" value="ABC_TRANSPORTER_2"/>
    <property type="match status" value="2"/>
</dbReference>
<accession>A0A3P8FN86</accession>
<evidence type="ECO:0000256" key="6">
    <source>
        <dbReference type="ARBA" id="ARBA00022741"/>
    </source>
</evidence>
<evidence type="ECO:0000256" key="10">
    <source>
        <dbReference type="ARBA" id="ARBA00023136"/>
    </source>
</evidence>
<dbReference type="OrthoDB" id="6500128at2759"/>
<comment type="similarity">
    <text evidence="2">Belongs to the ABC transporter superfamily. ABCB family. Multidrug resistance exporter (TC 3.A.1.201) subfamily.</text>
</comment>
<feature type="transmembrane region" description="Helical" evidence="13">
    <location>
        <begin position="193"/>
        <end position="213"/>
    </location>
</feature>
<dbReference type="PROSITE" id="PS50929">
    <property type="entry name" value="ABC_TM1F"/>
    <property type="match status" value="2"/>
</dbReference>
<keyword evidence="17" id="KW-1185">Reference proteome</keyword>
<feature type="transmembrane region" description="Helical" evidence="13">
    <location>
        <begin position="824"/>
        <end position="845"/>
    </location>
</feature>
<feature type="transmembrane region" description="Helical" evidence="13">
    <location>
        <begin position="48"/>
        <end position="72"/>
    </location>
</feature>
<dbReference type="GO" id="GO:0090374">
    <property type="term" value="P:oligopeptide export from mitochondrion"/>
    <property type="evidence" value="ECO:0007669"/>
    <property type="project" value="TreeGrafter"/>
</dbReference>
<sequence length="1262" mass="140410">MRHNVQHKANLYFRFLKSYASLSVCKSPDQTPVFLVPKFRYANRTETFLTVLGALCSVAVGAGDPLCFFLFGDIVDDLSVPQTGFAQNVYRTAIWFAVLGLLVLIVGFVQVFCLHLSAIKQTQRIRKLYFFAVLRQNIAWFDTQTSGSLISQLSENIDNIEKGIGHKLGLFIQYLSTFVAGIVIGFIKGWKLSLVALATLPLNLIAFGIFAFVMQKFSKMEAVAYAQAGSIAGEVLAAIRTVVAFGGEEHEHKRYVSKLGEAEKVGIKKSATIGCATGFLGFVIFASCALIFWYGIKLTVEDNYQVGAVFINSRIIMRSVKKIFFNLILGTIALGSAMPNLEFFAIARAAAVPIFETIERIPPIDKEAEGIRLPEVTGDIEFRNVSFVYESRPDVKIFIDGREIRDLDLKWFRSQLGVVQQEPVLFAGTVAENISMGCLNASRHQIEDAARLANAHEFIVKLPDGYDTWIVEGGGSMSGGQKQRIAIARALVRNPKIMLLDEATSALDTRSERQVQAALDKACSGRTVIMIAHRLTTVRDADCILVIERGRVRESGTHEELLKAGGLYATMLRSQGKQPEDQEDDDDEQEHENAPKDYFITPEDDFEGSVVSVVSSVPTYVSQNDVEYKGMYSMKRMMKYSKPECGFTIGGCIGAVMAALVNPGFVLLYAEIFNVNPSITPRDLLKKSEFFAGMMVVLALGYMIGMAMEGIFFGFVGERLTRRLRDKMFRSMLQQEIGWFDRQENQPGVLTTRLATEASMVRTVSGFQLAIILEGLVLILSAFVIGFVDCWQVTLLLLAFVPFMIIGGFLEASYLRADGKNNPLMFFPVIFTRTFLSVGFFRAFFDENSATGKKTQRAQIAQECFTSNRTVTTLSLEAHFGEKFMRTLEEDKKKAMKKALIFSLMHAFSRSVNFFAYSTAFPLGAYLIERSMATAIHVFRAFSAITFSLSSSGRVVAFIPDMKRAVDASKRILRVLDRVSLIPKYEGMEPTEKYDGRVVMKNVKFRYPTRIHVPILRGFTHAVEANQTHALVGQSGCGKSTVLQLILRFYDPTNAYDGSGGIYLNGHNTIDLSPSWIRQQIGLVSQEPNLFNISIRDNIAFGVNSREPSMEEIIEAAKQANIHDFIMTLPELDTALSIFSPKLTSIFLFQGYDTSVGERGSQLSGGQKQRVAIARALIRKPQLLLLDEATSALDNESERVVQAALDKAMGQRTCLMIAHRLTTVERSDQIVVLEKGRLREKGTASELMAAKQAYYALHAMES</sequence>
<keyword evidence="9 13" id="KW-1133">Transmembrane helix</keyword>
<evidence type="ECO:0000313" key="16">
    <source>
        <dbReference type="EMBL" id="VDP71201.1"/>
    </source>
</evidence>
<feature type="transmembrane region" description="Helical" evidence="13">
    <location>
        <begin position="690"/>
        <end position="717"/>
    </location>
</feature>
<evidence type="ECO:0000256" key="11">
    <source>
        <dbReference type="ARBA" id="ARBA00023180"/>
    </source>
</evidence>
<evidence type="ECO:0008006" key="18">
    <source>
        <dbReference type="Google" id="ProtNLM"/>
    </source>
</evidence>
<dbReference type="GO" id="GO:0016887">
    <property type="term" value="F:ATP hydrolysis activity"/>
    <property type="evidence" value="ECO:0007669"/>
    <property type="project" value="InterPro"/>
</dbReference>
<protein>
    <recommendedName>
        <fullName evidence="18">Bile salt export pump</fullName>
    </recommendedName>
</protein>
<proteinExistence type="inferred from homology"/>
<dbReference type="InterPro" id="IPR036640">
    <property type="entry name" value="ABC1_TM_sf"/>
</dbReference>
<keyword evidence="5" id="KW-0677">Repeat</keyword>
<dbReference type="CDD" id="cd18577">
    <property type="entry name" value="ABC_6TM_Pgp_ABCB1_D1_like"/>
    <property type="match status" value="1"/>
</dbReference>
<dbReference type="SUPFAM" id="SSF90123">
    <property type="entry name" value="ABC transporter transmembrane region"/>
    <property type="match status" value="2"/>
</dbReference>
<dbReference type="Gene3D" id="3.40.50.300">
    <property type="entry name" value="P-loop containing nucleotide triphosphate hydrolases"/>
    <property type="match status" value="2"/>
</dbReference>
<comment type="subcellular location">
    <subcellularLocation>
        <location evidence="1">Membrane</location>
        <topology evidence="1">Multi-pass membrane protein</topology>
    </subcellularLocation>
</comment>
<dbReference type="InterPro" id="IPR027417">
    <property type="entry name" value="P-loop_NTPase"/>
</dbReference>
<dbReference type="FunFam" id="3.40.50.300:FF:000604">
    <property type="entry name" value="ABC transporter B family member 28"/>
    <property type="match status" value="1"/>
</dbReference>
<dbReference type="FunFam" id="3.40.50.300:FF:000479">
    <property type="entry name" value="Multidrug resistance protein 1A"/>
    <property type="match status" value="1"/>
</dbReference>
<feature type="domain" description="ABC transporter" evidence="14">
    <location>
        <begin position="998"/>
        <end position="1260"/>
    </location>
</feature>
<dbReference type="SMART" id="SM00382">
    <property type="entry name" value="AAA"/>
    <property type="match status" value="2"/>
</dbReference>
<dbReference type="EMBL" id="UZAN01040865">
    <property type="protein sequence ID" value="VDP71201.1"/>
    <property type="molecule type" value="Genomic_DNA"/>
</dbReference>
<dbReference type="Proteomes" id="UP000272942">
    <property type="component" value="Unassembled WGS sequence"/>
</dbReference>
<feature type="transmembrane region" description="Helical" evidence="13">
    <location>
        <begin position="92"/>
        <end position="118"/>
    </location>
</feature>
<dbReference type="GO" id="GO:0015421">
    <property type="term" value="F:ABC-type oligopeptide transporter activity"/>
    <property type="evidence" value="ECO:0007669"/>
    <property type="project" value="TreeGrafter"/>
</dbReference>
<dbReference type="InterPro" id="IPR039421">
    <property type="entry name" value="Type_1_exporter"/>
</dbReference>
<reference evidence="16 17" key="1">
    <citation type="submission" date="2018-11" db="EMBL/GenBank/DDBJ databases">
        <authorList>
            <consortium name="Pathogen Informatics"/>
        </authorList>
    </citation>
    <scope>NUCLEOTIDE SEQUENCE [LARGE SCALE GENOMIC DNA]</scope>
    <source>
        <strain evidence="16 17">Egypt</strain>
    </source>
</reference>
<feature type="domain" description="ABC transporter" evidence="14">
    <location>
        <begin position="341"/>
        <end position="574"/>
    </location>
</feature>
<feature type="transmembrane region" description="Helical" evidence="13">
    <location>
        <begin position="645"/>
        <end position="670"/>
    </location>
</feature>
<dbReference type="InterPro" id="IPR011527">
    <property type="entry name" value="ABC1_TM_dom"/>
</dbReference>
<feature type="transmembrane region" description="Helical" evidence="13">
    <location>
        <begin position="323"/>
        <end position="341"/>
    </location>
</feature>
<dbReference type="PROSITE" id="PS00211">
    <property type="entry name" value="ABC_TRANSPORTER_1"/>
    <property type="match status" value="2"/>
</dbReference>
<dbReference type="PANTHER" id="PTHR43394">
    <property type="entry name" value="ATP-DEPENDENT PERMEASE MDL1, MITOCHONDRIAL"/>
    <property type="match status" value="1"/>
</dbReference>
<dbReference type="GO" id="GO:0005524">
    <property type="term" value="F:ATP binding"/>
    <property type="evidence" value="ECO:0007669"/>
    <property type="project" value="UniProtKB-KW"/>
</dbReference>
<feature type="transmembrane region" description="Helical" evidence="13">
    <location>
        <begin position="769"/>
        <end position="788"/>
    </location>
</feature>
<feature type="transmembrane region" description="Helical" evidence="13">
    <location>
        <begin position="273"/>
        <end position="296"/>
    </location>
</feature>
<organism evidence="16 17">
    <name type="scientific">Echinostoma caproni</name>
    <dbReference type="NCBI Taxonomy" id="27848"/>
    <lineage>
        <taxon>Eukaryota</taxon>
        <taxon>Metazoa</taxon>
        <taxon>Spiralia</taxon>
        <taxon>Lophotrochozoa</taxon>
        <taxon>Platyhelminthes</taxon>
        <taxon>Trematoda</taxon>
        <taxon>Digenea</taxon>
        <taxon>Plagiorchiida</taxon>
        <taxon>Echinostomata</taxon>
        <taxon>Echinostomatoidea</taxon>
        <taxon>Echinostomatidae</taxon>
        <taxon>Echinostoma</taxon>
    </lineage>
</organism>
<dbReference type="PANTHER" id="PTHR43394:SF18">
    <property type="entry name" value="ABC TRANSPORTER B FAMILY MEMBER 11-LIKE"/>
    <property type="match status" value="1"/>
</dbReference>
<dbReference type="FunFam" id="1.20.1560.10:FF:000018">
    <property type="entry name" value="ATP-binding cassette subfamily B member 11"/>
    <property type="match status" value="1"/>
</dbReference>
<keyword evidence="4 13" id="KW-0812">Transmembrane</keyword>
<feature type="region of interest" description="Disordered" evidence="12">
    <location>
        <begin position="573"/>
        <end position="592"/>
    </location>
</feature>
<keyword evidence="7" id="KW-0067">ATP-binding</keyword>
<keyword evidence="3" id="KW-0813">Transport</keyword>
<dbReference type="SUPFAM" id="SSF52540">
    <property type="entry name" value="P-loop containing nucleoside triphosphate hydrolases"/>
    <property type="match status" value="2"/>
</dbReference>
<evidence type="ECO:0000256" key="13">
    <source>
        <dbReference type="SAM" id="Phobius"/>
    </source>
</evidence>
<keyword evidence="11" id="KW-0325">Glycoprotein</keyword>
<dbReference type="Gene3D" id="1.20.1560.10">
    <property type="entry name" value="ABC transporter type 1, transmembrane domain"/>
    <property type="match status" value="2"/>
</dbReference>
<feature type="domain" description="ABC transmembrane type-1" evidence="15">
    <location>
        <begin position="51"/>
        <end position="310"/>
    </location>
</feature>
<evidence type="ECO:0000256" key="8">
    <source>
        <dbReference type="ARBA" id="ARBA00022967"/>
    </source>
</evidence>
<dbReference type="GO" id="GO:0005743">
    <property type="term" value="C:mitochondrial inner membrane"/>
    <property type="evidence" value="ECO:0007669"/>
    <property type="project" value="TreeGrafter"/>
</dbReference>
<keyword evidence="10 13" id="KW-0472">Membrane</keyword>
<evidence type="ECO:0000256" key="3">
    <source>
        <dbReference type="ARBA" id="ARBA00022448"/>
    </source>
</evidence>
<dbReference type="CDD" id="cd03249">
    <property type="entry name" value="ABC_MTABC3_MDL1_MDL2"/>
    <property type="match status" value="1"/>
</dbReference>
<dbReference type="InterPro" id="IPR003439">
    <property type="entry name" value="ABC_transporter-like_ATP-bd"/>
</dbReference>
<keyword evidence="8" id="KW-1278">Translocase</keyword>
<evidence type="ECO:0000259" key="15">
    <source>
        <dbReference type="PROSITE" id="PS50929"/>
    </source>
</evidence>
<evidence type="ECO:0000256" key="5">
    <source>
        <dbReference type="ARBA" id="ARBA00022737"/>
    </source>
</evidence>
<feature type="domain" description="ABC transmembrane type-1" evidence="15">
    <location>
        <begin position="649"/>
        <end position="964"/>
    </location>
</feature>
<keyword evidence="6" id="KW-0547">Nucleotide-binding</keyword>
<evidence type="ECO:0000256" key="9">
    <source>
        <dbReference type="ARBA" id="ARBA00022989"/>
    </source>
</evidence>
<name>A0A3P8FN86_9TREM</name>
<feature type="transmembrane region" description="Helical" evidence="13">
    <location>
        <begin position="168"/>
        <end position="187"/>
    </location>
</feature>
<evidence type="ECO:0000256" key="2">
    <source>
        <dbReference type="ARBA" id="ARBA00007577"/>
    </source>
</evidence>
<evidence type="ECO:0000256" key="7">
    <source>
        <dbReference type="ARBA" id="ARBA00022840"/>
    </source>
</evidence>
<evidence type="ECO:0000313" key="17">
    <source>
        <dbReference type="Proteomes" id="UP000272942"/>
    </source>
</evidence>
<evidence type="ECO:0000256" key="12">
    <source>
        <dbReference type="SAM" id="MobiDB-lite"/>
    </source>
</evidence>
<feature type="transmembrane region" description="Helical" evidence="13">
    <location>
        <begin position="794"/>
        <end position="812"/>
    </location>
</feature>
<evidence type="ECO:0000256" key="4">
    <source>
        <dbReference type="ARBA" id="ARBA00022692"/>
    </source>
</evidence>
<evidence type="ECO:0000259" key="14">
    <source>
        <dbReference type="PROSITE" id="PS50893"/>
    </source>
</evidence>